<dbReference type="EMBL" id="CACSLK010035018">
    <property type="protein sequence ID" value="CAA0843346.1"/>
    <property type="molecule type" value="Genomic_DNA"/>
</dbReference>
<dbReference type="Proteomes" id="UP001153555">
    <property type="component" value="Unassembled WGS sequence"/>
</dbReference>
<proteinExistence type="inferred from homology"/>
<gene>
    <name evidence="3" type="ORF">SHERM_09121</name>
</gene>
<reference evidence="3" key="1">
    <citation type="submission" date="2019-12" db="EMBL/GenBank/DDBJ databases">
        <authorList>
            <person name="Scholes J."/>
        </authorList>
    </citation>
    <scope>NUCLEOTIDE SEQUENCE</scope>
</reference>
<dbReference type="InterPro" id="IPR002160">
    <property type="entry name" value="Prot_inh_Kunz-lg"/>
</dbReference>
<dbReference type="OrthoDB" id="1872570at2759"/>
<dbReference type="CDD" id="cd00178">
    <property type="entry name" value="beta-trefoil_STI"/>
    <property type="match status" value="1"/>
</dbReference>
<comment type="caution">
    <text evidence="3">The sequence shown here is derived from an EMBL/GenBank/DDBJ whole genome shotgun (WGS) entry which is preliminary data.</text>
</comment>
<evidence type="ECO:0000313" key="4">
    <source>
        <dbReference type="Proteomes" id="UP001153555"/>
    </source>
</evidence>
<dbReference type="InterPro" id="IPR056368">
    <property type="entry name" value="KTI1"/>
</dbReference>
<evidence type="ECO:0000313" key="3">
    <source>
        <dbReference type="EMBL" id="CAA0843346.1"/>
    </source>
</evidence>
<organism evidence="3 4">
    <name type="scientific">Striga hermonthica</name>
    <name type="common">Purple witchweed</name>
    <name type="synonym">Buchnera hermonthica</name>
    <dbReference type="NCBI Taxonomy" id="68872"/>
    <lineage>
        <taxon>Eukaryota</taxon>
        <taxon>Viridiplantae</taxon>
        <taxon>Streptophyta</taxon>
        <taxon>Embryophyta</taxon>
        <taxon>Tracheophyta</taxon>
        <taxon>Spermatophyta</taxon>
        <taxon>Magnoliopsida</taxon>
        <taxon>eudicotyledons</taxon>
        <taxon>Gunneridae</taxon>
        <taxon>Pentapetalae</taxon>
        <taxon>asterids</taxon>
        <taxon>lamiids</taxon>
        <taxon>Lamiales</taxon>
        <taxon>Orobanchaceae</taxon>
        <taxon>Buchnereae</taxon>
        <taxon>Striga</taxon>
    </lineage>
</organism>
<keyword evidence="2" id="KW-0732">Signal</keyword>
<dbReference type="AlphaFoldDB" id="A0A9N7RSV7"/>
<dbReference type="PANTHER" id="PTHR33107:SF5">
    <property type="entry name" value="KUNITZ TRYPSIN INHIBITOR 5"/>
    <property type="match status" value="1"/>
</dbReference>
<dbReference type="InterPro" id="IPR011065">
    <property type="entry name" value="Kunitz_inhibitor_STI-like_sf"/>
</dbReference>
<comment type="similarity">
    <text evidence="1">Belongs to the protease inhibitor I3 (leguminous Kunitz-type inhibitor) family.</text>
</comment>
<evidence type="ECO:0000256" key="2">
    <source>
        <dbReference type="SAM" id="SignalP"/>
    </source>
</evidence>
<dbReference type="GO" id="GO:0004866">
    <property type="term" value="F:endopeptidase inhibitor activity"/>
    <property type="evidence" value="ECO:0007669"/>
    <property type="project" value="InterPro"/>
</dbReference>
<dbReference type="Pfam" id="PF00197">
    <property type="entry name" value="Kunitz_legume"/>
    <property type="match status" value="1"/>
</dbReference>
<evidence type="ECO:0000256" key="1">
    <source>
        <dbReference type="ARBA" id="ARBA00005440"/>
    </source>
</evidence>
<dbReference type="PROSITE" id="PS51257">
    <property type="entry name" value="PROKAR_LIPOPROTEIN"/>
    <property type="match status" value="1"/>
</dbReference>
<feature type="chain" id="PRO_5040323772" evidence="2">
    <location>
        <begin position="29"/>
        <end position="215"/>
    </location>
</feature>
<accession>A0A9N7RSV7</accession>
<feature type="signal peptide" evidence="2">
    <location>
        <begin position="1"/>
        <end position="28"/>
    </location>
</feature>
<dbReference type="SMART" id="SM00452">
    <property type="entry name" value="STI"/>
    <property type="match status" value="1"/>
</dbReference>
<sequence length="215" mass="22956">MMKKMLDTPPLISLACLLLLLLLSCAAAQSPIFDMKGDELETGVQYRIRSATWGIREGDLTADNLDTCPLNVVLANSGPGLPVTFHLPDASKEASRPVLTSTNLNIQFVTASAGSSCNDGGVWAARIDPILGAFLVSTGGELGALISTFQIKPQGAFHKLVYCVVGLCKDLTILDGQRLGTTFDPLGSHKPLIVIFERVQADDDATIKIKMPTDE</sequence>
<dbReference type="Gene3D" id="2.80.10.50">
    <property type="match status" value="1"/>
</dbReference>
<dbReference type="PANTHER" id="PTHR33107">
    <property type="entry name" value="KUNITZ TRYPSIN INHIBITOR 2"/>
    <property type="match status" value="1"/>
</dbReference>
<name>A0A9N7RSV7_STRHE</name>
<dbReference type="SUPFAM" id="SSF50386">
    <property type="entry name" value="STI-like"/>
    <property type="match status" value="1"/>
</dbReference>
<protein>
    <submittedName>
        <fullName evidence="3">Kunitz family trypsin and protease inhibitor protein</fullName>
    </submittedName>
</protein>
<keyword evidence="4" id="KW-1185">Reference proteome</keyword>